<organism evidence="7 8">
    <name type="scientific">Candidatus Edwardsbacteria bacterium GWF2_54_11</name>
    <dbReference type="NCBI Taxonomy" id="1817851"/>
    <lineage>
        <taxon>Bacteria</taxon>
        <taxon>Candidatus Edwardsiibacteriota</taxon>
    </lineage>
</organism>
<dbReference type="GO" id="GO:0016020">
    <property type="term" value="C:membrane"/>
    <property type="evidence" value="ECO:0007669"/>
    <property type="project" value="UniProtKB-SubCell"/>
</dbReference>
<keyword evidence="2 5" id="KW-0812">Transmembrane</keyword>
<feature type="transmembrane region" description="Helical" evidence="5">
    <location>
        <begin position="176"/>
        <end position="195"/>
    </location>
</feature>
<proteinExistence type="predicted"/>
<keyword evidence="4 5" id="KW-0472">Membrane</keyword>
<gene>
    <name evidence="7" type="ORF">A2024_09495</name>
</gene>
<feature type="transmembrane region" description="Helical" evidence="5">
    <location>
        <begin position="82"/>
        <end position="108"/>
    </location>
</feature>
<feature type="transmembrane region" description="Helical" evidence="5">
    <location>
        <begin position="120"/>
        <end position="144"/>
    </location>
</feature>
<feature type="transmembrane region" description="Helical" evidence="5">
    <location>
        <begin position="27"/>
        <end position="50"/>
    </location>
</feature>
<comment type="subcellular location">
    <subcellularLocation>
        <location evidence="1">Membrane</location>
        <topology evidence="1">Multi-pass membrane protein</topology>
    </subcellularLocation>
</comment>
<evidence type="ECO:0000313" key="7">
    <source>
        <dbReference type="EMBL" id="OGF13223.1"/>
    </source>
</evidence>
<evidence type="ECO:0000259" key="6">
    <source>
        <dbReference type="Pfam" id="PF04893"/>
    </source>
</evidence>
<keyword evidence="3 5" id="KW-1133">Transmembrane helix</keyword>
<sequence>MKWLNDILGIYYQPDKVFEGMKDQPRWLIPLIVSVVFTLMVTAIILPTIIMPEQAAKIAGNPDIPAEQVEAIQARMSGPIPLIAGLASNLILMPAGLLLIGLIFWWIFSMLGHKADFKQMFTAAVYSSLIGIPGAILKVPLMFLKETAKVSTSLGLMLPAEMEEGFLVRLLNHIDFFTLWMLVVMAIGFSVFSGAPRKKSYWTVFGCWAAFILILSAVGGLFKVGVQ</sequence>
<dbReference type="AlphaFoldDB" id="A0A1F5RGH4"/>
<dbReference type="Pfam" id="PF04893">
    <property type="entry name" value="Yip1"/>
    <property type="match status" value="1"/>
</dbReference>
<accession>A0A1F5RGH4</accession>
<dbReference type="EMBL" id="MFFM01000023">
    <property type="protein sequence ID" value="OGF13223.1"/>
    <property type="molecule type" value="Genomic_DNA"/>
</dbReference>
<feature type="domain" description="Yip1" evidence="6">
    <location>
        <begin position="9"/>
        <end position="217"/>
    </location>
</feature>
<dbReference type="InterPro" id="IPR006977">
    <property type="entry name" value="Yip1_dom"/>
</dbReference>
<evidence type="ECO:0000313" key="8">
    <source>
        <dbReference type="Proteomes" id="UP000177230"/>
    </source>
</evidence>
<reference evidence="7 8" key="1">
    <citation type="journal article" date="2016" name="Nat. Commun.">
        <title>Thousands of microbial genomes shed light on interconnected biogeochemical processes in an aquifer system.</title>
        <authorList>
            <person name="Anantharaman K."/>
            <person name="Brown C.T."/>
            <person name="Hug L.A."/>
            <person name="Sharon I."/>
            <person name="Castelle C.J."/>
            <person name="Probst A.J."/>
            <person name="Thomas B.C."/>
            <person name="Singh A."/>
            <person name="Wilkins M.J."/>
            <person name="Karaoz U."/>
            <person name="Brodie E.L."/>
            <person name="Williams K.H."/>
            <person name="Hubbard S.S."/>
            <person name="Banfield J.F."/>
        </authorList>
    </citation>
    <scope>NUCLEOTIDE SEQUENCE [LARGE SCALE GENOMIC DNA]</scope>
</reference>
<name>A0A1F5RGH4_9BACT</name>
<feature type="transmembrane region" description="Helical" evidence="5">
    <location>
        <begin position="201"/>
        <end position="222"/>
    </location>
</feature>
<evidence type="ECO:0000256" key="3">
    <source>
        <dbReference type="ARBA" id="ARBA00022989"/>
    </source>
</evidence>
<evidence type="ECO:0000256" key="5">
    <source>
        <dbReference type="SAM" id="Phobius"/>
    </source>
</evidence>
<evidence type="ECO:0000256" key="4">
    <source>
        <dbReference type="ARBA" id="ARBA00023136"/>
    </source>
</evidence>
<protein>
    <recommendedName>
        <fullName evidence="6">Yip1 domain-containing protein</fullName>
    </recommendedName>
</protein>
<comment type="caution">
    <text evidence="7">The sequence shown here is derived from an EMBL/GenBank/DDBJ whole genome shotgun (WGS) entry which is preliminary data.</text>
</comment>
<evidence type="ECO:0000256" key="2">
    <source>
        <dbReference type="ARBA" id="ARBA00022692"/>
    </source>
</evidence>
<dbReference type="Proteomes" id="UP000177230">
    <property type="component" value="Unassembled WGS sequence"/>
</dbReference>
<evidence type="ECO:0000256" key="1">
    <source>
        <dbReference type="ARBA" id="ARBA00004141"/>
    </source>
</evidence>